<keyword evidence="2 6" id="KW-0812">Transmembrane</keyword>
<dbReference type="InterPro" id="IPR018820">
    <property type="entry name" value="BRE4-related_DUF2421"/>
</dbReference>
<dbReference type="Proteomes" id="UP000217199">
    <property type="component" value="Unassembled WGS sequence"/>
</dbReference>
<dbReference type="InterPro" id="IPR049453">
    <property type="entry name" value="Memb_transporter_dom"/>
</dbReference>
<dbReference type="InterPro" id="IPR018823">
    <property type="entry name" value="ArAE_2_N"/>
</dbReference>
<feature type="transmembrane region" description="Helical" evidence="6">
    <location>
        <begin position="56"/>
        <end position="72"/>
    </location>
</feature>
<accession>A0A286USE8</accession>
<organism evidence="10 11">
    <name type="scientific">Pyrrhoderma noxium</name>
    <dbReference type="NCBI Taxonomy" id="2282107"/>
    <lineage>
        <taxon>Eukaryota</taxon>
        <taxon>Fungi</taxon>
        <taxon>Dikarya</taxon>
        <taxon>Basidiomycota</taxon>
        <taxon>Agaricomycotina</taxon>
        <taxon>Agaricomycetes</taxon>
        <taxon>Hymenochaetales</taxon>
        <taxon>Hymenochaetaceae</taxon>
        <taxon>Pyrrhoderma</taxon>
    </lineage>
</organism>
<dbReference type="InParanoid" id="A0A286USE8"/>
<name>A0A286USE8_9AGAM</name>
<feature type="transmembrane region" description="Helical" evidence="6">
    <location>
        <begin position="174"/>
        <end position="194"/>
    </location>
</feature>
<keyword evidence="11" id="KW-1185">Reference proteome</keyword>
<comment type="subcellular location">
    <subcellularLocation>
        <location evidence="1">Membrane</location>
        <topology evidence="1">Multi-pass membrane protein</topology>
    </subcellularLocation>
</comment>
<dbReference type="PANTHER" id="PTHR37994">
    <property type="entry name" value="ARAE_2_N DOMAIN-CONTAINING PROTEIN-RELATED"/>
    <property type="match status" value="1"/>
</dbReference>
<feature type="domain" description="Integral membrane bound transporter" evidence="9">
    <location>
        <begin position="623"/>
        <end position="759"/>
    </location>
</feature>
<feature type="transmembrane region" description="Helical" evidence="6">
    <location>
        <begin position="79"/>
        <end position="97"/>
    </location>
</feature>
<feature type="transmembrane region" description="Helical" evidence="6">
    <location>
        <begin position="746"/>
        <end position="766"/>
    </location>
</feature>
<evidence type="ECO:0000259" key="7">
    <source>
        <dbReference type="Pfam" id="PF10334"/>
    </source>
</evidence>
<evidence type="ECO:0000256" key="4">
    <source>
        <dbReference type="ARBA" id="ARBA00023136"/>
    </source>
</evidence>
<feature type="domain" description="Putative ER transporter 6TM N-terminal" evidence="8">
    <location>
        <begin position="17"/>
        <end position="457"/>
    </location>
</feature>
<dbReference type="AlphaFoldDB" id="A0A286USE8"/>
<feature type="transmembrane region" description="Helical" evidence="6">
    <location>
        <begin position="679"/>
        <end position="697"/>
    </location>
</feature>
<evidence type="ECO:0000259" key="9">
    <source>
        <dbReference type="Pfam" id="PF13515"/>
    </source>
</evidence>
<dbReference type="Pfam" id="PF10337">
    <property type="entry name" value="ArAE_2_N"/>
    <property type="match status" value="1"/>
</dbReference>
<feature type="transmembrane region" description="Helical" evidence="6">
    <location>
        <begin position="200"/>
        <end position="225"/>
    </location>
</feature>
<proteinExistence type="predicted"/>
<evidence type="ECO:0000259" key="8">
    <source>
        <dbReference type="Pfam" id="PF10337"/>
    </source>
</evidence>
<gene>
    <name evidence="10" type="ORF">PNOK_0249000</name>
</gene>
<dbReference type="GO" id="GO:0016020">
    <property type="term" value="C:membrane"/>
    <property type="evidence" value="ECO:0007669"/>
    <property type="project" value="UniProtKB-SubCell"/>
</dbReference>
<evidence type="ECO:0000256" key="6">
    <source>
        <dbReference type="SAM" id="Phobius"/>
    </source>
</evidence>
<evidence type="ECO:0000256" key="2">
    <source>
        <dbReference type="ARBA" id="ARBA00022692"/>
    </source>
</evidence>
<dbReference type="OrthoDB" id="2274698at2759"/>
<dbReference type="Pfam" id="PF13515">
    <property type="entry name" value="FUSC_2"/>
    <property type="match status" value="1"/>
</dbReference>
<evidence type="ECO:0000313" key="10">
    <source>
        <dbReference type="EMBL" id="PAV22533.1"/>
    </source>
</evidence>
<evidence type="ECO:0000256" key="5">
    <source>
        <dbReference type="SAM" id="MobiDB-lite"/>
    </source>
</evidence>
<dbReference type="EMBL" id="NBII01000002">
    <property type="protein sequence ID" value="PAV22533.1"/>
    <property type="molecule type" value="Genomic_DNA"/>
</dbReference>
<dbReference type="PANTHER" id="PTHR37994:SF3">
    <property type="entry name" value="ER TRANSPORTER 6TM N-TERMINAL DOMAIN-CONTAINING PROTEIN"/>
    <property type="match status" value="1"/>
</dbReference>
<feature type="region of interest" description="Disordered" evidence="5">
    <location>
        <begin position="801"/>
        <end position="826"/>
    </location>
</feature>
<feature type="transmembrane region" description="Helical" evidence="6">
    <location>
        <begin position="601"/>
        <end position="618"/>
    </location>
</feature>
<feature type="transmembrane region" description="Helical" evidence="6">
    <location>
        <begin position="652"/>
        <end position="673"/>
    </location>
</feature>
<dbReference type="STRING" id="2282107.A0A286USE8"/>
<feature type="domain" description="DUF2421" evidence="7">
    <location>
        <begin position="765"/>
        <end position="1023"/>
    </location>
</feature>
<protein>
    <submittedName>
        <fullName evidence="10">Fusaric acid resistance</fullName>
    </submittedName>
</protein>
<comment type="caution">
    <text evidence="10">The sequence shown here is derived from an EMBL/GenBank/DDBJ whole genome shotgun (WGS) entry which is preliminary data.</text>
</comment>
<evidence type="ECO:0000256" key="1">
    <source>
        <dbReference type="ARBA" id="ARBA00004141"/>
    </source>
</evidence>
<keyword evidence="3 6" id="KW-1133">Transmembrane helix</keyword>
<feature type="compositionally biased region" description="Basic and acidic residues" evidence="5">
    <location>
        <begin position="811"/>
        <end position="820"/>
    </location>
</feature>
<feature type="transmembrane region" description="Helical" evidence="6">
    <location>
        <begin position="149"/>
        <end position="167"/>
    </location>
</feature>
<dbReference type="Pfam" id="PF10334">
    <property type="entry name" value="BRE4"/>
    <property type="match status" value="1"/>
</dbReference>
<evidence type="ECO:0000313" key="11">
    <source>
        <dbReference type="Proteomes" id="UP000217199"/>
    </source>
</evidence>
<feature type="transmembrane region" description="Helical" evidence="6">
    <location>
        <begin position="704"/>
        <end position="726"/>
    </location>
</feature>
<keyword evidence="4 6" id="KW-0472">Membrane</keyword>
<sequence length="1040" mass="116674">MNTTEIRTFKSRLNDYLPAWVVSNLYNKHSWKLLARCWVASWASFIIILPTKSLTALGNTAFFVMLVSLIIPPGMPVQMFFFAVSIMLIGMLFGWAIGAATMKAAVSARNQVLLRSTYEAARQTAATSTNPDIAFKLEIFEGVFLDTRATVVFGVMFGVFSFLFALIRAYRPRLVLASTFAQIFFDIFCSYGPLFPNTQYTILNSIIISVSTYLAIGLVCCIFVFPETMSHSYLSLVSILLGDLKNYTEAIGSILDLLPSEIADNKDGLVSQCASKRVGMYSKIGELEQKNGLINLEFSWGRWNGNDAKNLGEPLRILVSRISSFYSFPKLLSIYTSEGISRTTTRSTELGEEDAVTEKEEFAGDTELIRQLNSKSLSFEREYNVRLEDVLPLLRDSTIELRTAVIDALGAAQELIAHINGGRWTRNSELLAKKERGFNEALEELRARLESFKSKGRMAILEPFLPLFSSVDQNKFDRKRLPLRSLIVCSAFSAQLVVSSEGLLELLDVIHRTVQKRRKSRLWAPSGLRAIWNFIFKKGKSESVELALGEDVVAEIDEETKHEEAPYSRDPDSRPPSNIFQRVMDTIHSIYVWFKTAEAKFATKYAVMSILLWIPAVVRNSAHFYYIEKGIWALIMAQTSMNVYVSDTISSLLGRCVGTFLGLIAGLLVWYIGSGNGNGNPYGLAATFGVVLIPVLFIRNNMPLAYLVPAIMFNATFALIVGYSWLDGHLTTLGNPGIGWPIAWKRFVLVMIGVAAAVIMMMIPPVSGRKAVRMRNAAVISELSNLYSTLMSVWINGDNAEGKSSANEQTNDGRTEHNGSDIEAVEAPTQKDFAPSFAASSRANTWARPFRLHLISLVEQLQGLQVQTALAKFEGNIRGSWPSEEYTKLLQHESDMLAALAQLTVALQRLDPSWRTSLNRRTMVLNPNFITDVMSTFALVSQSLRTAEPMHQILPTSLLDRLLYHHTHDILTIKEMNHKEITNYVERVSSEQFIYFATGVAAVSQVIRSLDEMHRLTRRLCGEIPFRGFHEWKSDYDRPY</sequence>
<evidence type="ECO:0000256" key="3">
    <source>
        <dbReference type="ARBA" id="ARBA00022989"/>
    </source>
</evidence>
<reference evidence="10 11" key="1">
    <citation type="journal article" date="2017" name="Mol. Ecol.">
        <title>Comparative and population genomic landscape of Phellinus noxius: A hypervariable fungus causing root rot in trees.</title>
        <authorList>
            <person name="Chung C.L."/>
            <person name="Lee T.J."/>
            <person name="Akiba M."/>
            <person name="Lee H.H."/>
            <person name="Kuo T.H."/>
            <person name="Liu D."/>
            <person name="Ke H.M."/>
            <person name="Yokoi T."/>
            <person name="Roa M.B."/>
            <person name="Lu M.J."/>
            <person name="Chang Y.Y."/>
            <person name="Ann P.J."/>
            <person name="Tsai J.N."/>
            <person name="Chen C.Y."/>
            <person name="Tzean S.S."/>
            <person name="Ota Y."/>
            <person name="Hattori T."/>
            <person name="Sahashi N."/>
            <person name="Liou R.F."/>
            <person name="Kikuchi T."/>
            <person name="Tsai I.J."/>
        </authorList>
    </citation>
    <scope>NUCLEOTIDE SEQUENCE [LARGE SCALE GENOMIC DNA]</scope>
    <source>
        <strain evidence="10 11">FFPRI411160</strain>
    </source>
</reference>